<keyword evidence="3" id="KW-0808">Transferase</keyword>
<feature type="region of interest" description="C-terminal hotdog fold" evidence="6">
    <location>
        <begin position="1117"/>
        <end position="1273"/>
    </location>
</feature>
<dbReference type="InterPro" id="IPR016035">
    <property type="entry name" value="Acyl_Trfase/lysoPLipase"/>
</dbReference>
<feature type="domain" description="PKS/mFAS DH" evidence="9">
    <location>
        <begin position="964"/>
        <end position="1273"/>
    </location>
</feature>
<keyword evidence="4" id="KW-0560">Oxidoreductase</keyword>
<dbReference type="Gene3D" id="3.40.50.720">
    <property type="entry name" value="NAD(P)-binding Rossmann-like Domain"/>
    <property type="match status" value="1"/>
</dbReference>
<dbReference type="SUPFAM" id="SSF55048">
    <property type="entry name" value="Probable ACP-binding domain of malonyl-CoA ACP transacylase"/>
    <property type="match status" value="1"/>
</dbReference>
<dbReference type="Pfam" id="PF00109">
    <property type="entry name" value="ketoacyl-synt"/>
    <property type="match status" value="1"/>
</dbReference>
<dbReference type="InterPro" id="IPR014043">
    <property type="entry name" value="Acyl_transferase_dom"/>
</dbReference>
<dbReference type="GeneID" id="26236661"/>
<dbReference type="GO" id="GO:0030639">
    <property type="term" value="P:polyketide biosynthetic process"/>
    <property type="evidence" value="ECO:0007669"/>
    <property type="project" value="UniProtKB-ARBA"/>
</dbReference>
<dbReference type="GO" id="GO:1901336">
    <property type="term" value="P:lactone biosynthetic process"/>
    <property type="evidence" value="ECO:0007669"/>
    <property type="project" value="UniProtKB-ARBA"/>
</dbReference>
<dbReference type="GO" id="GO:0004312">
    <property type="term" value="F:fatty acid synthase activity"/>
    <property type="evidence" value="ECO:0007669"/>
    <property type="project" value="TreeGrafter"/>
</dbReference>
<dbReference type="PROSITE" id="PS52004">
    <property type="entry name" value="KS3_2"/>
    <property type="match status" value="1"/>
</dbReference>
<dbReference type="SMART" id="SM00827">
    <property type="entry name" value="PKS_AT"/>
    <property type="match status" value="1"/>
</dbReference>
<dbReference type="PANTHER" id="PTHR43775">
    <property type="entry name" value="FATTY ACID SYNTHASE"/>
    <property type="match status" value="1"/>
</dbReference>
<dbReference type="InterPro" id="IPR013968">
    <property type="entry name" value="PKS_KR"/>
</dbReference>
<feature type="domain" description="Ketosynthase family 3 (KS3)" evidence="8">
    <location>
        <begin position="40"/>
        <end position="466"/>
    </location>
</feature>
<dbReference type="Pfam" id="PF21089">
    <property type="entry name" value="PKS_DH_N"/>
    <property type="match status" value="1"/>
</dbReference>
<dbReference type="SUPFAM" id="SSF53901">
    <property type="entry name" value="Thiolase-like"/>
    <property type="match status" value="1"/>
</dbReference>
<dbReference type="Pfam" id="PF16197">
    <property type="entry name" value="KAsynt_C_assoc"/>
    <property type="match status" value="1"/>
</dbReference>
<dbReference type="PROSITE" id="PS50075">
    <property type="entry name" value="CARRIER"/>
    <property type="match status" value="1"/>
</dbReference>
<accession>A0A7T6XFP7</accession>
<dbReference type="InterPro" id="IPR050091">
    <property type="entry name" value="PKS_NRPS_Biosynth_Enz"/>
</dbReference>
<proteinExistence type="predicted"/>
<feature type="domain" description="Carrier" evidence="7">
    <location>
        <begin position="2243"/>
        <end position="2320"/>
    </location>
</feature>
<evidence type="ECO:0000256" key="5">
    <source>
        <dbReference type="ARBA" id="ARBA00023268"/>
    </source>
</evidence>
<dbReference type="GO" id="GO:0031177">
    <property type="term" value="F:phosphopantetheine binding"/>
    <property type="evidence" value="ECO:0007669"/>
    <property type="project" value="InterPro"/>
</dbReference>
<name>A0A7T6XFP7_PENDI</name>
<organism evidence="10 11">
    <name type="scientific">Penicillium digitatum</name>
    <name type="common">Green mold</name>
    <dbReference type="NCBI Taxonomy" id="36651"/>
    <lineage>
        <taxon>Eukaryota</taxon>
        <taxon>Fungi</taxon>
        <taxon>Dikarya</taxon>
        <taxon>Ascomycota</taxon>
        <taxon>Pezizomycotina</taxon>
        <taxon>Eurotiomycetes</taxon>
        <taxon>Eurotiomycetidae</taxon>
        <taxon>Eurotiales</taxon>
        <taxon>Aspergillaceae</taxon>
        <taxon>Penicillium</taxon>
    </lineage>
</organism>
<dbReference type="Pfam" id="PF00550">
    <property type="entry name" value="PP-binding"/>
    <property type="match status" value="1"/>
</dbReference>
<sequence>MLQLYGIGKFSAVAWDINSRFSSTLTIHLIVHRLQPEMGPEPIAVIGMGCRFSGQASSIDGFWDMLLRGRTGHCKVPSSRYEPSGWHHPSHDRKGAINHDSGFFLEEDPSRFDAPFFSITAKEAAGMDPAQRLLLEVAYEAFENGGMPIETLSGSRTAVFSGCMTNDYELLSTSDIYDMPHNSATGNGRTMLANRLSWFFDLRGPSVMLDTACSSSLTALHLATQALHASECDMALITGASLILHPNFTQRLSYMHMLSADGISHSFDKKANGYGRGEGLGAVLLKPLSRALEDKDAIRAVIRATGTNQDGRTPGITMPNRAAQADLIRTVYGSSSLSMRATTYFEAHGTGTEIGDPNELSAIGDTLGAARSIDDMPIYVGSVKSNIGHTEGAAGVASLIKAVLCVEKGFLVPNAGFSQINPKIHLNEWRLRLSDETIHWPPHLPRRVSINSFGFGGSNAHAIIESASEYFGSSRKVTATSEEKIPQVIVFSTSDKDGIDRIIRKWTPFLHTLSDAGNGESLRDIAHTLGTRRSQLAFRSFAVADSVTELLDALNQGLPHFSRASRTSHANLAFIFTGQGAQWAGMGRSLLRVPIFAQSVKRSQQLLSSLGCTWELVEEIEADGASSHINQPDRSQSICCALQIALVDLLASWGVHPKATVGHSSGEIGAAYAAGFLTHEDAIRVAYFRGILSLRLSQNGRRGGMLAAGISAANAQEYINTMPLGSVVIACVNSPQSVTLSGDTDRIEQLEKLIQADKLFARKLRVQTAYHSPHMYDLADEYKEALQCILPQEGRQGTIAMFSSVTTERVHAKDLGAAYWVQNMVSTVEFASAVSKLATMAEARKGRRRLVPVKWGAFLEIGPHEALKGPFTQTLHSVDGSLAALPYQGLIQRDTDAVKTALQAAGLLWSLGTTIDIAAVNSSISCSTPGLVTDLPSYPWNHKSSFWHEPVASARLWRRKEPRHDLLGVPWEYQNDIEPRWRNFLRVSEMPWLSDHVVAGSIIFPAAGMVALVAEAVRQLASSQEILKGIEFNDLSFLQGVVIPDDERGLEIVLHVAPHHGVRGWYEFGLFSLPKGASWIKHAVGTFVMHHDYQGIPISTRDWSRTTEHFSNMEDAVSETEAEAVYEWLSKTGGVSLGPTFRSISRALFCKSQPRLWIEGVVPDTKRLMSHERESAYFMHPTSLDALFQAAVLSCSGGLGNQNANIPVGVEKLYLPTDIDFQAGDRFNIYTTTRSQDAGGLRSDSMASDASWSRPTVLLQGIRLGRVPIAKKSAGATDQSQISHYSSISWIEHPRFSKWDAVGGQTGNDHLSEWLQRICHTCGDVRALIIAQPDQSSRVIKAVQPLMPAKCHRSCLQELTVVLLGTDALTQAQTVAVQELLPSAQVLQIATLQNLSSALADEKSFDVVLVDTPSIRTAADIETNLATFSSIAQSDGWLALHTSAAESDILSHVEKSSTWDVGNLVGKTIISLLELEHPWVSSWTAESMAQFQALLDANYVLWISPSTASAKDAGAAAFGATTGLLRTLRNENRGVILPQLQFETLKAGDEHLFAQSILHVMQLTLSPVNRSSHDQEFRFQDGRILVPRVIAAEQVDKAMDTLLYGPQPILGHLCNDGRPLRLQRDPQDTQRGHWVEDSDLVAPLPNDQVEVQVQLQTIALPDESSGKTPEAGINALEAVGTIKALGGAATADFAVGDTVVLLKPGSELEIALATRVRVPISAIARLPTGLTLEQSASVPLAYTLAFTSLFDTARLGPHDCFLVVGPLSQTLRAILNCALMVPGMQVYVATTTVVDADEVISQYPVPPQRVMCVDGALHTTIGHLSGGKGVSAVVSCIGGSTGRLAAQSLRLGGHYVDISGDMTPAALPNSFLEKGCTFSYLNLNILFKEQADQVYSTFRRAMAAVCSQHCLHPTSVFPVAEWTDAKDHAHNTGSRATINLTVPGDVLIEPALPMDDVYLPREHTFILAGGIGTLGLASASTLVENGARHLVFLSRSGVIQDAFRPAIYKLTSQGCQIDVIRCDISMENNVRKLVAQVRENKWQVKGVLQCATVLKDAMFEKLTFEDWKLSTEAKISGTLNLHRLLADEELDFFVTLSSVASVVGNIGQSNYAAGNAFMDELMNWRRAHGLPGNSINIGLVPDASGVGDVTESPEQRRRRYSHLEGTEILTHELQTLLRLILHRQVPVPAQIIAGLTDNLSREGGASWHYDRKFDHRILPLPANTGTGSVKTSSLLKRAGSIDEAIHVVVQGLQEYLASAMAASSDSIDPELPLSALGVDSLKAVEVQNWVSREMGAELSSFEFLGSQPLRALSERIARESSYVTISKLENMW</sequence>
<dbReference type="InterPro" id="IPR016036">
    <property type="entry name" value="Malonyl_transacylase_ACP-bd"/>
</dbReference>
<dbReference type="Gene3D" id="1.10.1200.10">
    <property type="entry name" value="ACP-like"/>
    <property type="match status" value="1"/>
</dbReference>
<dbReference type="SMART" id="SM00826">
    <property type="entry name" value="PKS_DH"/>
    <property type="match status" value="1"/>
</dbReference>
<evidence type="ECO:0000256" key="2">
    <source>
        <dbReference type="ARBA" id="ARBA00022553"/>
    </source>
</evidence>
<dbReference type="InterPro" id="IPR018201">
    <property type="entry name" value="Ketoacyl_synth_AS"/>
</dbReference>
<dbReference type="InterPro" id="IPR036291">
    <property type="entry name" value="NAD(P)-bd_dom_sf"/>
</dbReference>
<dbReference type="InterPro" id="IPR049551">
    <property type="entry name" value="PKS_DH_C"/>
</dbReference>
<dbReference type="Proteomes" id="UP000595662">
    <property type="component" value="Chromosome 1"/>
</dbReference>
<dbReference type="SMART" id="SM00823">
    <property type="entry name" value="PKS_PP"/>
    <property type="match status" value="1"/>
</dbReference>
<dbReference type="VEuPathDB" id="FungiDB:PDIP_83470"/>
<dbReference type="Gene3D" id="3.90.180.10">
    <property type="entry name" value="Medium-chain alcohol dehydrogenases, catalytic domain"/>
    <property type="match status" value="1"/>
</dbReference>
<dbReference type="SMART" id="SM00829">
    <property type="entry name" value="PKS_ER"/>
    <property type="match status" value="1"/>
</dbReference>
<keyword evidence="2" id="KW-0597">Phosphoprotein</keyword>
<dbReference type="SUPFAM" id="SSF47336">
    <property type="entry name" value="ACP-like"/>
    <property type="match status" value="1"/>
</dbReference>
<protein>
    <submittedName>
        <fullName evidence="10">Polyketide synthase</fullName>
    </submittedName>
</protein>
<dbReference type="GO" id="GO:0016491">
    <property type="term" value="F:oxidoreductase activity"/>
    <property type="evidence" value="ECO:0007669"/>
    <property type="project" value="UniProtKB-KW"/>
</dbReference>
<evidence type="ECO:0000313" key="11">
    <source>
        <dbReference type="Proteomes" id="UP000595662"/>
    </source>
</evidence>
<dbReference type="InterPro" id="IPR042104">
    <property type="entry name" value="PKS_dehydratase_sf"/>
</dbReference>
<evidence type="ECO:0000256" key="1">
    <source>
        <dbReference type="ARBA" id="ARBA00022450"/>
    </source>
</evidence>
<dbReference type="PROSITE" id="PS00606">
    <property type="entry name" value="KS3_1"/>
    <property type="match status" value="1"/>
</dbReference>
<dbReference type="InterPro" id="IPR049900">
    <property type="entry name" value="PKS_mFAS_DH"/>
</dbReference>
<dbReference type="InterPro" id="IPR009081">
    <property type="entry name" value="PP-bd_ACP"/>
</dbReference>
<dbReference type="PROSITE" id="PS52019">
    <property type="entry name" value="PKS_MFAS_DH"/>
    <property type="match status" value="1"/>
</dbReference>
<dbReference type="InterPro" id="IPR014031">
    <property type="entry name" value="Ketoacyl_synth_C"/>
</dbReference>
<dbReference type="VEuPathDB" id="FungiDB:PDIP_83460"/>
<evidence type="ECO:0000259" key="9">
    <source>
        <dbReference type="PROSITE" id="PS52019"/>
    </source>
</evidence>
<dbReference type="InterPro" id="IPR001227">
    <property type="entry name" value="Ac_transferase_dom_sf"/>
</dbReference>
<dbReference type="Gene3D" id="3.10.129.110">
    <property type="entry name" value="Polyketide synthase dehydratase"/>
    <property type="match status" value="1"/>
</dbReference>
<evidence type="ECO:0000256" key="4">
    <source>
        <dbReference type="ARBA" id="ARBA00023002"/>
    </source>
</evidence>
<dbReference type="RefSeq" id="XP_014532503.2">
    <property type="nucleotide sequence ID" value="XM_014677017.2"/>
</dbReference>
<dbReference type="Gene3D" id="3.40.47.10">
    <property type="match status" value="1"/>
</dbReference>
<dbReference type="InterPro" id="IPR016039">
    <property type="entry name" value="Thiolase-like"/>
</dbReference>
<dbReference type="Pfam" id="PF08659">
    <property type="entry name" value="KR"/>
    <property type="match status" value="1"/>
</dbReference>
<dbReference type="PANTHER" id="PTHR43775:SF29">
    <property type="entry name" value="ASPERFURANONE POLYKETIDE SYNTHASE AFOG-RELATED"/>
    <property type="match status" value="1"/>
</dbReference>
<evidence type="ECO:0000313" key="10">
    <source>
        <dbReference type="EMBL" id="QQK40270.1"/>
    </source>
</evidence>
<dbReference type="SUPFAM" id="SSF51735">
    <property type="entry name" value="NAD(P)-binding Rossmann-fold domains"/>
    <property type="match status" value="2"/>
</dbReference>
<dbReference type="InterPro" id="IPR049552">
    <property type="entry name" value="PKS_DH_N"/>
</dbReference>
<dbReference type="KEGG" id="pdp:PDIP_83470"/>
<dbReference type="CDD" id="cd00833">
    <property type="entry name" value="PKS"/>
    <property type="match status" value="1"/>
</dbReference>
<dbReference type="SUPFAM" id="SSF52151">
    <property type="entry name" value="FabD/lysophospholipase-like"/>
    <property type="match status" value="1"/>
</dbReference>
<gene>
    <name evidence="10" type="ORF">Pdw03_3124</name>
</gene>
<evidence type="ECO:0000256" key="6">
    <source>
        <dbReference type="PROSITE-ProRule" id="PRU01363"/>
    </source>
</evidence>
<dbReference type="GO" id="GO:0006633">
    <property type="term" value="P:fatty acid biosynthetic process"/>
    <property type="evidence" value="ECO:0007669"/>
    <property type="project" value="InterPro"/>
</dbReference>
<dbReference type="InterPro" id="IPR020841">
    <property type="entry name" value="PKS_Beta-ketoAc_synthase_dom"/>
</dbReference>
<dbReference type="Gene3D" id="3.40.366.10">
    <property type="entry name" value="Malonyl-Coenzyme A Acyl Carrier Protein, domain 2"/>
    <property type="match status" value="1"/>
</dbReference>
<evidence type="ECO:0000259" key="8">
    <source>
        <dbReference type="PROSITE" id="PS52004"/>
    </source>
</evidence>
<dbReference type="EMBL" id="CP060774">
    <property type="protein sequence ID" value="QQK40270.1"/>
    <property type="molecule type" value="Genomic_DNA"/>
</dbReference>
<dbReference type="SMART" id="SM00825">
    <property type="entry name" value="PKS_KS"/>
    <property type="match status" value="1"/>
</dbReference>
<dbReference type="InterPro" id="IPR032821">
    <property type="entry name" value="PKS_assoc"/>
</dbReference>
<dbReference type="InterPro" id="IPR020843">
    <property type="entry name" value="ER"/>
</dbReference>
<dbReference type="Pfam" id="PF00698">
    <property type="entry name" value="Acyl_transf_1"/>
    <property type="match status" value="1"/>
</dbReference>
<dbReference type="SMART" id="SM00822">
    <property type="entry name" value="PKS_KR"/>
    <property type="match status" value="1"/>
</dbReference>
<dbReference type="Pfam" id="PF14765">
    <property type="entry name" value="PS-DH"/>
    <property type="match status" value="1"/>
</dbReference>
<dbReference type="InterPro" id="IPR057326">
    <property type="entry name" value="KR_dom"/>
</dbReference>
<dbReference type="GO" id="GO:0004315">
    <property type="term" value="F:3-oxoacyl-[acyl-carrier-protein] synthase activity"/>
    <property type="evidence" value="ECO:0007669"/>
    <property type="project" value="InterPro"/>
</dbReference>
<keyword evidence="1" id="KW-0596">Phosphopantetheine</keyword>
<dbReference type="InterPro" id="IPR011032">
    <property type="entry name" value="GroES-like_sf"/>
</dbReference>
<dbReference type="InterPro" id="IPR020806">
    <property type="entry name" value="PKS_PP-bd"/>
</dbReference>
<dbReference type="InterPro" id="IPR036736">
    <property type="entry name" value="ACP-like_sf"/>
</dbReference>
<keyword evidence="5" id="KW-0511">Multifunctional enzyme</keyword>
<feature type="active site" description="Proton acceptor; for dehydratase activity" evidence="6">
    <location>
        <position position="996"/>
    </location>
</feature>
<dbReference type="InterPro" id="IPR014030">
    <property type="entry name" value="Ketoacyl_synth_N"/>
</dbReference>
<feature type="region of interest" description="N-terminal hotdog fold" evidence="6">
    <location>
        <begin position="964"/>
        <end position="1094"/>
    </location>
</feature>
<evidence type="ECO:0000259" key="7">
    <source>
        <dbReference type="PROSITE" id="PS50075"/>
    </source>
</evidence>
<dbReference type="SUPFAM" id="SSF50129">
    <property type="entry name" value="GroES-like"/>
    <property type="match status" value="1"/>
</dbReference>
<evidence type="ECO:0000256" key="3">
    <source>
        <dbReference type="ARBA" id="ARBA00022679"/>
    </source>
</evidence>
<reference evidence="10 11" key="1">
    <citation type="submission" date="2020-08" db="EMBL/GenBank/DDBJ databases">
        <title>The completed genome sequence of the pathogenic ascomycete fungus Penicillium digitatum.</title>
        <authorList>
            <person name="Wang M."/>
        </authorList>
    </citation>
    <scope>NUCLEOTIDE SEQUENCE [LARGE SCALE GENOMIC DNA]</scope>
    <source>
        <strain evidence="10 11">PdW03</strain>
    </source>
</reference>
<dbReference type="InterPro" id="IPR020807">
    <property type="entry name" value="PKS_DH"/>
</dbReference>
<dbReference type="Pfam" id="PF02801">
    <property type="entry name" value="Ketoacyl-synt_C"/>
    <property type="match status" value="1"/>
</dbReference>
<feature type="active site" description="Proton donor; for dehydratase activity" evidence="6">
    <location>
        <position position="1185"/>
    </location>
</feature>